<keyword evidence="3 6" id="KW-0227">DNA damage</keyword>
<dbReference type="SMART" id="SM00534">
    <property type="entry name" value="MUTSac"/>
    <property type="match status" value="1"/>
</dbReference>
<dbReference type="GO" id="GO:0032301">
    <property type="term" value="C:MutSalpha complex"/>
    <property type="evidence" value="ECO:0007669"/>
    <property type="project" value="TreeGrafter"/>
</dbReference>
<dbReference type="InterPro" id="IPR007695">
    <property type="entry name" value="DNA_mismatch_repair_MutS-lik_N"/>
</dbReference>
<organism evidence="9 10">
    <name type="scientific">Vanrija pseudolonga</name>
    <dbReference type="NCBI Taxonomy" id="143232"/>
    <lineage>
        <taxon>Eukaryota</taxon>
        <taxon>Fungi</taxon>
        <taxon>Dikarya</taxon>
        <taxon>Basidiomycota</taxon>
        <taxon>Agaricomycotina</taxon>
        <taxon>Tremellomycetes</taxon>
        <taxon>Trichosporonales</taxon>
        <taxon>Trichosporonaceae</taxon>
        <taxon>Vanrija</taxon>
    </lineage>
</organism>
<reference evidence="9" key="1">
    <citation type="submission" date="2023-10" db="EMBL/GenBank/DDBJ databases">
        <authorList>
            <person name="Noh H."/>
        </authorList>
    </citation>
    <scope>NUCLEOTIDE SEQUENCE</scope>
    <source>
        <strain evidence="9">DUCC4014</strain>
    </source>
</reference>
<dbReference type="GO" id="GO:0030983">
    <property type="term" value="F:mismatched DNA binding"/>
    <property type="evidence" value="ECO:0007669"/>
    <property type="project" value="UniProtKB-UniRule"/>
</dbReference>
<dbReference type="PIRSF" id="PIRSF037677">
    <property type="entry name" value="DNA_mis_repair_Msh6"/>
    <property type="match status" value="1"/>
</dbReference>
<keyword evidence="10" id="KW-1185">Reference proteome</keyword>
<dbReference type="InterPro" id="IPR007860">
    <property type="entry name" value="DNA_mmatch_repair_MutS_con_dom"/>
</dbReference>
<sequence length="1236" mass="136063">MARTKSDPPKGPAGTQTTLRAFFGAPKPGPASQTAPRSTQQQQPAKKAAPAPQLPPSSSPASTLRTPPSDPVDFPVANASKRGRRASPLVVDDDDEPLTPPPVEVKAPAKRSLPPSSPIKRALPPSSPLKQALTLSEEPDEPMDVDDSPFMPQSRRTKRKVIYAESDSDSDGASPAPKSKGRARKSLRVESDDDDFVFDEADEAAMAAAADDYEAGAVSEAPSPSPSVASTASPVRKPAKKSVAQKAVAKKATTSFNSSSPAGPSRPARPLSREDSGGASSSRNDSSNFLLTAAERKKLVAKEEKQAKETCFSFLEDVKDKEERRPDHPDYDPRTIFIPSTAWAQFTPFEKQFWEIKQNHYDTVLFFQKGKFYELYENDASIGHQEFDLKLTDRVKMKMVGVPEQSFEFWAAKFLGAGYKVGKVEQAETAIGMEMRTKAASKTAGREIVRRELAQVFTNGTIVDGTYLNSDEANHCVAIKEFTEGPNATSSFGICIMDASTGEFNLSAFDDDVCRTRLETMFRQIRPKELVYCQGNLSVNTTRLLRNILPASTAWQSFKEAQTGGADDTLASLDTIFNPDGDAEVELPEAITSMIDKPLAMESLGVMVYYLNTLNLDKDLISQRNFNVYDPIKNGKCLVLDGQTLSHMEVLVNSEGGLEGTLLQLLQRCLTPFGKRLFRIWLSSPLKDAVAINDRLNAVDDLMTAPTFAGQFTNLCKGLPDLERLLSRIHSGSIRVSDFFKVVENFDKIHGAMDNLNRVADKFESPSVRGLLRSAPDLGPLLAHIHSMFTVERTEKTVDLNPTAGADEACDDADNAIAQIEGELNSILKNIKRDYKLSTAKYWHSAQGNKEIYQIETPASFKPPSKWTKCSNTKSYARWYTPETLPVIRELQEARETQSTARRDFFKHLLAEFDKDRLIWLKMIRIIAELDCLVSLAKASNDMDEPKCRPEFVESEEAFVDFEALRHPSMCLQRDFIANNVQLGGDVARTTLLTGPNMAGKSTLLRMTAAGVILAQLGCYVPAAKARLSPIDKIQTRMGAYDNMFASASTFKVELDECSKILREAGPRSLVILDELGRGTSTFDGMAIAGAVLHHLSTHTLPLGFFATHYGSLTDDFAYHPNVRNMHMQVHVDDDEGVVFLYKLIKGHAESSHGTHVAKLAGVPQNVIARADEVSAQFFEEFKDKLASRRQSKLSVMAQSDVAWLLKLATGKVDETTATVSQQLDVIRRTAAHYAA</sequence>
<feature type="compositionally biased region" description="Acidic residues" evidence="7">
    <location>
        <begin position="137"/>
        <end position="147"/>
    </location>
</feature>
<comment type="similarity">
    <text evidence="1 6">Belongs to the DNA mismatch repair MutS family.</text>
</comment>
<dbReference type="EMBL" id="CP086716">
    <property type="protein sequence ID" value="WOO80200.1"/>
    <property type="molecule type" value="Genomic_DNA"/>
</dbReference>
<dbReference type="InterPro" id="IPR007696">
    <property type="entry name" value="DNA_mismatch_repair_MutS_core"/>
</dbReference>
<dbReference type="InterPro" id="IPR036187">
    <property type="entry name" value="DNA_mismatch_repair_MutS_sf"/>
</dbReference>
<dbReference type="Proteomes" id="UP000827549">
    <property type="component" value="Chromosome 3"/>
</dbReference>
<dbReference type="GeneID" id="87806952"/>
<keyword evidence="6" id="KW-0234">DNA repair</keyword>
<keyword evidence="4 6" id="KW-0067">ATP-binding</keyword>
<feature type="region of interest" description="Disordered" evidence="7">
    <location>
        <begin position="1"/>
        <end position="287"/>
    </location>
</feature>
<dbReference type="PANTHER" id="PTHR11361">
    <property type="entry name" value="DNA MISMATCH REPAIR PROTEIN MUTS FAMILY MEMBER"/>
    <property type="match status" value="1"/>
</dbReference>
<evidence type="ECO:0000313" key="9">
    <source>
        <dbReference type="EMBL" id="WOO80200.1"/>
    </source>
</evidence>
<dbReference type="RefSeq" id="XP_062626232.1">
    <property type="nucleotide sequence ID" value="XM_062770248.1"/>
</dbReference>
<evidence type="ECO:0000256" key="6">
    <source>
        <dbReference type="PIRNR" id="PIRNR037677"/>
    </source>
</evidence>
<dbReference type="AlphaFoldDB" id="A0AAF0Y508"/>
<evidence type="ECO:0000256" key="5">
    <source>
        <dbReference type="ARBA" id="ARBA00023125"/>
    </source>
</evidence>
<dbReference type="Pfam" id="PF01624">
    <property type="entry name" value="MutS_I"/>
    <property type="match status" value="1"/>
</dbReference>
<evidence type="ECO:0000256" key="7">
    <source>
        <dbReference type="SAM" id="MobiDB-lite"/>
    </source>
</evidence>
<dbReference type="PROSITE" id="PS00486">
    <property type="entry name" value="DNA_MISMATCH_REPAIR_2"/>
    <property type="match status" value="1"/>
</dbReference>
<dbReference type="SUPFAM" id="SSF53150">
    <property type="entry name" value="DNA repair protein MutS, domain II"/>
    <property type="match status" value="1"/>
</dbReference>
<protein>
    <recommendedName>
        <fullName evidence="6">DNA mismatch repair protein</fullName>
    </recommendedName>
</protein>
<accession>A0AAF0Y508</accession>
<feature type="compositionally biased region" description="Low complexity" evidence="7">
    <location>
        <begin position="277"/>
        <end position="287"/>
    </location>
</feature>
<feature type="compositionally biased region" description="Acidic residues" evidence="7">
    <location>
        <begin position="191"/>
        <end position="203"/>
    </location>
</feature>
<dbReference type="GO" id="GO:0140664">
    <property type="term" value="F:ATP-dependent DNA damage sensor activity"/>
    <property type="evidence" value="ECO:0007669"/>
    <property type="project" value="InterPro"/>
</dbReference>
<comment type="function">
    <text evidence="6">Component of the post-replicative DNA mismatch repair system (MMR).</text>
</comment>
<dbReference type="InterPro" id="IPR000432">
    <property type="entry name" value="DNA_mismatch_repair_MutS_C"/>
</dbReference>
<dbReference type="PANTHER" id="PTHR11361:SF148">
    <property type="entry name" value="DNA MISMATCH REPAIR PROTEIN MSH6"/>
    <property type="match status" value="1"/>
</dbReference>
<dbReference type="Gene3D" id="3.40.1170.10">
    <property type="entry name" value="DNA repair protein MutS, domain I"/>
    <property type="match status" value="1"/>
</dbReference>
<dbReference type="NCBIfam" id="NF003810">
    <property type="entry name" value="PRK05399.1"/>
    <property type="match status" value="1"/>
</dbReference>
<dbReference type="GO" id="GO:0006298">
    <property type="term" value="P:mismatch repair"/>
    <property type="evidence" value="ECO:0007669"/>
    <property type="project" value="InterPro"/>
</dbReference>
<name>A0AAF0Y508_9TREE</name>
<dbReference type="FunFam" id="3.30.420.110:FF:000013">
    <property type="entry name" value="DNA mismatch repair protein"/>
    <property type="match status" value="1"/>
</dbReference>
<dbReference type="Pfam" id="PF05188">
    <property type="entry name" value="MutS_II"/>
    <property type="match status" value="1"/>
</dbReference>
<dbReference type="InterPro" id="IPR016151">
    <property type="entry name" value="DNA_mismatch_repair_MutS_N"/>
</dbReference>
<dbReference type="FunFam" id="3.40.1170.10:FF:000002">
    <property type="entry name" value="DNA mismatch repair protein"/>
    <property type="match status" value="1"/>
</dbReference>
<proteinExistence type="inferred from homology"/>
<dbReference type="Gene3D" id="1.10.1420.10">
    <property type="match status" value="2"/>
</dbReference>
<evidence type="ECO:0000256" key="2">
    <source>
        <dbReference type="ARBA" id="ARBA00022741"/>
    </source>
</evidence>
<evidence type="ECO:0000256" key="1">
    <source>
        <dbReference type="ARBA" id="ARBA00006271"/>
    </source>
</evidence>
<dbReference type="Pfam" id="PF00488">
    <property type="entry name" value="MutS_V"/>
    <property type="match status" value="1"/>
</dbReference>
<dbReference type="Gene3D" id="3.40.50.300">
    <property type="entry name" value="P-loop containing nucleotide triphosphate hydrolases"/>
    <property type="match status" value="1"/>
</dbReference>
<dbReference type="InterPro" id="IPR036678">
    <property type="entry name" value="MutS_con_dom_sf"/>
</dbReference>
<dbReference type="InterPro" id="IPR017261">
    <property type="entry name" value="DNA_mismatch_repair_MutS/MSH"/>
</dbReference>
<dbReference type="Gene3D" id="3.30.420.110">
    <property type="entry name" value="MutS, connector domain"/>
    <property type="match status" value="1"/>
</dbReference>
<feature type="compositionally biased region" description="Low complexity" evidence="7">
    <location>
        <begin position="204"/>
        <end position="270"/>
    </location>
</feature>
<dbReference type="SMART" id="SM00533">
    <property type="entry name" value="MUTSd"/>
    <property type="match status" value="1"/>
</dbReference>
<evidence type="ECO:0000259" key="8">
    <source>
        <dbReference type="PROSITE" id="PS00486"/>
    </source>
</evidence>
<dbReference type="GO" id="GO:0005524">
    <property type="term" value="F:ATP binding"/>
    <property type="evidence" value="ECO:0007669"/>
    <property type="project" value="UniProtKB-UniRule"/>
</dbReference>
<evidence type="ECO:0000256" key="3">
    <source>
        <dbReference type="ARBA" id="ARBA00022763"/>
    </source>
</evidence>
<gene>
    <name evidence="9" type="primary">msh6</name>
    <name evidence="9" type="ORF">LOC62_03G003711</name>
</gene>
<dbReference type="SUPFAM" id="SSF52540">
    <property type="entry name" value="P-loop containing nucleoside triphosphate hydrolases"/>
    <property type="match status" value="1"/>
</dbReference>
<dbReference type="Pfam" id="PF05192">
    <property type="entry name" value="MutS_III"/>
    <property type="match status" value="1"/>
</dbReference>
<dbReference type="InterPro" id="IPR045076">
    <property type="entry name" value="MutS"/>
</dbReference>
<feature type="domain" description="DNA mismatch repair proteins mutS family" evidence="8">
    <location>
        <begin position="1069"/>
        <end position="1085"/>
    </location>
</feature>
<dbReference type="InterPro" id="IPR027417">
    <property type="entry name" value="P-loop_NTPase"/>
</dbReference>
<dbReference type="SUPFAM" id="SSF48334">
    <property type="entry name" value="DNA repair protein MutS, domain III"/>
    <property type="match status" value="1"/>
</dbReference>
<keyword evidence="2 6" id="KW-0547">Nucleotide-binding</keyword>
<dbReference type="FunFam" id="3.40.50.300:FF:001752">
    <property type="entry name" value="DNA mismatch repair protein"/>
    <property type="match status" value="1"/>
</dbReference>
<feature type="compositionally biased region" description="Low complexity" evidence="7">
    <location>
        <begin position="40"/>
        <end position="51"/>
    </location>
</feature>
<evidence type="ECO:0000313" key="10">
    <source>
        <dbReference type="Proteomes" id="UP000827549"/>
    </source>
</evidence>
<dbReference type="SUPFAM" id="SSF55271">
    <property type="entry name" value="DNA repair protein MutS, domain I"/>
    <property type="match status" value="1"/>
</dbReference>
<keyword evidence="5 6" id="KW-0238">DNA-binding</keyword>
<evidence type="ECO:0000256" key="4">
    <source>
        <dbReference type="ARBA" id="ARBA00022840"/>
    </source>
</evidence>